<evidence type="ECO:0000313" key="2">
    <source>
        <dbReference type="Proteomes" id="UP000018208"/>
    </source>
</evidence>
<sequence>MTHAQEDNYNIVNNKFNCMTVCAGFAKLFKLLSKLLNKASICVTGPASNGENHAWNMQKIGLSWYNLDFTWCLKQEFPRYFNVSNKLLGHRNDSVVKTPVCSTDRLSYMVKNKMWADTPEDIQKCFADQFKKGKICIFNNKIPPQKSLEICQTWLSAREKVLKQKYLIRNIQSMNKNQLIFSIVKDSKYACYQAQKKVHLGKTHILYILGDKKVPITPQEEVVVQQLLTCKKNISVQVVTAEWNNKTVYDAIAVLANKSSFVILRYITLQKVSFMSTDIILFNLALDIKVRVLSPTKPIAKGQTCLMQIDGKQYQQRLGDKRKIKYIQQGSYCLFEVIF</sequence>
<organism evidence="1 2">
    <name type="scientific">Spironucleus salmonicida</name>
    <dbReference type="NCBI Taxonomy" id="348837"/>
    <lineage>
        <taxon>Eukaryota</taxon>
        <taxon>Metamonada</taxon>
        <taxon>Diplomonadida</taxon>
        <taxon>Hexamitidae</taxon>
        <taxon>Hexamitinae</taxon>
        <taxon>Spironucleus</taxon>
    </lineage>
</organism>
<name>A0A9P8LW65_9EUKA</name>
<dbReference type="KEGG" id="ssao:94296807"/>
<dbReference type="AlphaFoldDB" id="A0A9P8LW65"/>
<comment type="caution">
    <text evidence="1">The sequence shown here is derived from an EMBL/GenBank/DDBJ whole genome shotgun (WGS) entry which is preliminary data.</text>
</comment>
<protein>
    <recommendedName>
        <fullName evidence="3">Transglutaminase-like domain-containing protein</fullName>
    </recommendedName>
</protein>
<gene>
    <name evidence="1" type="ORF">SS50377_22784</name>
</gene>
<keyword evidence="2" id="KW-1185">Reference proteome</keyword>
<dbReference type="EMBL" id="AUWU02000003">
    <property type="protein sequence ID" value="KAH0575158.1"/>
    <property type="molecule type" value="Genomic_DNA"/>
</dbReference>
<dbReference type="Proteomes" id="UP000018208">
    <property type="component" value="Unassembled WGS sequence"/>
</dbReference>
<evidence type="ECO:0008006" key="3">
    <source>
        <dbReference type="Google" id="ProtNLM"/>
    </source>
</evidence>
<accession>A0A9P8LW65</accession>
<proteinExistence type="predicted"/>
<evidence type="ECO:0000313" key="1">
    <source>
        <dbReference type="EMBL" id="KAH0575158.1"/>
    </source>
</evidence>
<dbReference type="RefSeq" id="XP_067765931.1">
    <property type="nucleotide sequence ID" value="XM_067906663.1"/>
</dbReference>
<reference evidence="1 2" key="1">
    <citation type="journal article" date="2014" name="PLoS Genet.">
        <title>The Genome of Spironucleus salmonicida Highlights a Fish Pathogen Adapted to Fluctuating Environments.</title>
        <authorList>
            <person name="Xu F."/>
            <person name="Jerlstrom-Hultqvist J."/>
            <person name="Einarsson E."/>
            <person name="Astvaldsson A."/>
            <person name="Svard S.G."/>
            <person name="Andersson J.O."/>
        </authorList>
    </citation>
    <scope>NUCLEOTIDE SEQUENCE [LARGE SCALE GENOMIC DNA]</scope>
    <source>
        <strain evidence="1 2">ATCC 50377</strain>
    </source>
</reference>
<dbReference type="GeneID" id="94296807"/>